<dbReference type="InterPro" id="IPR003439">
    <property type="entry name" value="ABC_transporter-like_ATP-bd"/>
</dbReference>
<dbReference type="GO" id="GO:0005886">
    <property type="term" value="C:plasma membrane"/>
    <property type="evidence" value="ECO:0007669"/>
    <property type="project" value="TreeGrafter"/>
</dbReference>
<dbReference type="PANTHER" id="PTHR24220">
    <property type="entry name" value="IMPORT ATP-BINDING PROTEIN"/>
    <property type="match status" value="1"/>
</dbReference>
<evidence type="ECO:0000256" key="2">
    <source>
        <dbReference type="ARBA" id="ARBA00022741"/>
    </source>
</evidence>
<organism evidence="5 6">
    <name type="scientific">Corynebacterium marinum DSM 44953</name>
    <dbReference type="NCBI Taxonomy" id="1224162"/>
    <lineage>
        <taxon>Bacteria</taxon>
        <taxon>Bacillati</taxon>
        <taxon>Actinomycetota</taxon>
        <taxon>Actinomycetes</taxon>
        <taxon>Mycobacteriales</taxon>
        <taxon>Corynebacteriaceae</taxon>
        <taxon>Corynebacterium</taxon>
    </lineage>
</organism>
<dbReference type="OrthoDB" id="9802264at2"/>
<keyword evidence="1" id="KW-0813">Transport</keyword>
<dbReference type="EC" id="3.6.3.-" evidence="5"/>
<dbReference type="EMBL" id="CP007790">
    <property type="protein sequence ID" value="AJK68289.1"/>
    <property type="molecule type" value="Genomic_DNA"/>
</dbReference>
<dbReference type="GO" id="GO:0022857">
    <property type="term" value="F:transmembrane transporter activity"/>
    <property type="evidence" value="ECO:0007669"/>
    <property type="project" value="TreeGrafter"/>
</dbReference>
<evidence type="ECO:0000256" key="1">
    <source>
        <dbReference type="ARBA" id="ARBA00022448"/>
    </source>
</evidence>
<dbReference type="AlphaFoldDB" id="A0A0B6TPY1"/>
<accession>A0A0B6TPY1</accession>
<keyword evidence="2" id="KW-0547">Nucleotide-binding</keyword>
<dbReference type="InterPro" id="IPR015854">
    <property type="entry name" value="ABC_transpr_LolD-like"/>
</dbReference>
<dbReference type="InterPro" id="IPR017911">
    <property type="entry name" value="MacB-like_ATP-bd"/>
</dbReference>
<feature type="domain" description="ABC transporter" evidence="4">
    <location>
        <begin position="9"/>
        <end position="222"/>
    </location>
</feature>
<dbReference type="SUPFAM" id="SSF52540">
    <property type="entry name" value="P-loop containing nucleoside triphosphate hydrolases"/>
    <property type="match status" value="1"/>
</dbReference>
<dbReference type="CDD" id="cd03255">
    <property type="entry name" value="ABC_MJ0796_LolCDE_FtsE"/>
    <property type="match status" value="1"/>
</dbReference>
<protein>
    <submittedName>
        <fullName evidence="5">Methionine import ATP-binding protein</fullName>
        <ecNumber evidence="5">3.6.3.-</ecNumber>
    </submittedName>
</protein>
<dbReference type="GO" id="GO:0005524">
    <property type="term" value="F:ATP binding"/>
    <property type="evidence" value="ECO:0007669"/>
    <property type="project" value="UniProtKB-KW"/>
</dbReference>
<dbReference type="HOGENOM" id="CLU_000604_1_22_11"/>
<dbReference type="PANTHER" id="PTHR24220:SF685">
    <property type="entry name" value="ABC TRANSPORTER RELATED"/>
    <property type="match status" value="1"/>
</dbReference>
<dbReference type="Proteomes" id="UP000031928">
    <property type="component" value="Chromosome"/>
</dbReference>
<name>A0A0B6TPY1_9CORY</name>
<keyword evidence="6" id="KW-1185">Reference proteome</keyword>
<evidence type="ECO:0000313" key="6">
    <source>
        <dbReference type="Proteomes" id="UP000031928"/>
    </source>
</evidence>
<dbReference type="GO" id="GO:0016887">
    <property type="term" value="F:ATP hydrolysis activity"/>
    <property type="evidence" value="ECO:0007669"/>
    <property type="project" value="InterPro"/>
</dbReference>
<proteinExistence type="predicted"/>
<reference evidence="5 6" key="1">
    <citation type="submission" date="2014-05" db="EMBL/GenBank/DDBJ databases">
        <title>Complete genome sequence of Corynebacterium marinum DSM 44953.</title>
        <authorList>
            <person name="Schaffert L."/>
            <person name="Albersmeier A."/>
            <person name="Kalinowski J."/>
            <person name="Ruckert C."/>
        </authorList>
    </citation>
    <scope>NUCLEOTIDE SEQUENCE [LARGE SCALE GENOMIC DNA]</scope>
    <source>
        <strain evidence="5 6">DSM 44953</strain>
    </source>
</reference>
<dbReference type="KEGG" id="cmq:B840_03335"/>
<dbReference type="InterPro" id="IPR003593">
    <property type="entry name" value="AAA+_ATPase"/>
</dbReference>
<evidence type="ECO:0000256" key="3">
    <source>
        <dbReference type="ARBA" id="ARBA00022840"/>
    </source>
</evidence>
<dbReference type="RefSeq" id="WP_042620955.1">
    <property type="nucleotide sequence ID" value="NZ_CP007790.1"/>
</dbReference>
<dbReference type="InterPro" id="IPR027417">
    <property type="entry name" value="P-loop_NTPase"/>
</dbReference>
<dbReference type="STRING" id="1224162.B840_03335"/>
<dbReference type="Pfam" id="PF00005">
    <property type="entry name" value="ABC_tran"/>
    <property type="match status" value="1"/>
</dbReference>
<evidence type="ECO:0000259" key="4">
    <source>
        <dbReference type="PROSITE" id="PS50893"/>
    </source>
</evidence>
<gene>
    <name evidence="5" type="ORF">B840_03335</name>
</gene>
<keyword evidence="3 5" id="KW-0067">ATP-binding</keyword>
<dbReference type="Gene3D" id="3.40.50.300">
    <property type="entry name" value="P-loop containing nucleotide triphosphate hydrolases"/>
    <property type="match status" value="1"/>
</dbReference>
<keyword evidence="5" id="KW-0378">Hydrolase</keyword>
<sequence length="222" mass="23171">MSPASPYPLELQGVSCLLGSGERAVIALDEVSLTVSPGELVAVMGPSGSGKSTLIHVAGLLRPPTSGRVLLDGADVSHLTRARAAEARRRRIGLVFQNCNLVPTLTLAENVALPLELDNVPAVGIAEALTRVGLEGMGGRFPDEVSDGQAQLAAIARALIGPRTVLLADEPTGDLDQTTGNQVLSTLRRCVDAGGAGLLVTHDPEVADWAHRVVRMRDGRLL</sequence>
<evidence type="ECO:0000313" key="5">
    <source>
        <dbReference type="EMBL" id="AJK68289.1"/>
    </source>
</evidence>
<dbReference type="SMART" id="SM00382">
    <property type="entry name" value="AAA"/>
    <property type="match status" value="1"/>
</dbReference>
<dbReference type="PROSITE" id="PS50893">
    <property type="entry name" value="ABC_TRANSPORTER_2"/>
    <property type="match status" value="1"/>
</dbReference>